<dbReference type="PANTHER" id="PTHR22601">
    <property type="entry name" value="ISP4 LIKE PROTEIN"/>
    <property type="match status" value="1"/>
</dbReference>
<protein>
    <recommendedName>
        <fullName evidence="12">Oligopeptide transporter 2</fullName>
    </recommendedName>
</protein>
<dbReference type="InterPro" id="IPR004648">
    <property type="entry name" value="Oligpept_transpt"/>
</dbReference>
<keyword evidence="8 9" id="KW-0472">Membrane</keyword>
<feature type="transmembrane region" description="Helical" evidence="9">
    <location>
        <begin position="222"/>
        <end position="247"/>
    </location>
</feature>
<dbReference type="EMBL" id="QVQW01000105">
    <property type="protein sequence ID" value="RKU40427.1"/>
    <property type="molecule type" value="Genomic_DNA"/>
</dbReference>
<dbReference type="GO" id="GO:0035673">
    <property type="term" value="F:oligopeptide transmembrane transporter activity"/>
    <property type="evidence" value="ECO:0007669"/>
    <property type="project" value="InterPro"/>
</dbReference>
<reference evidence="10 11" key="1">
    <citation type="submission" date="2018-08" db="EMBL/GenBank/DDBJ databases">
        <title>Draft genome of the lignicolous fungus Coniochaeta pulveracea.</title>
        <authorList>
            <person name="Borstlap C.J."/>
            <person name="De Witt R.N."/>
            <person name="Botha A."/>
            <person name="Volschenk H."/>
        </authorList>
    </citation>
    <scope>NUCLEOTIDE SEQUENCE [LARGE SCALE GENOMIC DNA]</scope>
    <source>
        <strain evidence="10 11">CAB683</strain>
    </source>
</reference>
<keyword evidence="6" id="KW-0653">Protein transport</keyword>
<dbReference type="AlphaFoldDB" id="A0A420XXQ2"/>
<proteinExistence type="inferred from homology"/>
<keyword evidence="4 9" id="KW-0812">Transmembrane</keyword>
<comment type="subcellular location">
    <subcellularLocation>
        <location evidence="1">Membrane</location>
        <topology evidence="1">Multi-pass membrane protein</topology>
    </subcellularLocation>
</comment>
<keyword evidence="11" id="KW-1185">Reference proteome</keyword>
<dbReference type="InterPro" id="IPR004813">
    <property type="entry name" value="OPT"/>
</dbReference>
<evidence type="ECO:0000256" key="1">
    <source>
        <dbReference type="ARBA" id="ARBA00004141"/>
    </source>
</evidence>
<dbReference type="NCBIfam" id="TIGR00727">
    <property type="entry name" value="ISP4_OPT"/>
    <property type="match status" value="1"/>
</dbReference>
<evidence type="ECO:0008006" key="12">
    <source>
        <dbReference type="Google" id="ProtNLM"/>
    </source>
</evidence>
<feature type="transmembrane region" description="Helical" evidence="9">
    <location>
        <begin position="557"/>
        <end position="577"/>
    </location>
</feature>
<dbReference type="GO" id="GO:0015031">
    <property type="term" value="P:protein transport"/>
    <property type="evidence" value="ECO:0007669"/>
    <property type="project" value="UniProtKB-KW"/>
</dbReference>
<comment type="similarity">
    <text evidence="2">Belongs to the oligopeptide OPT transporter family.</text>
</comment>
<dbReference type="Proteomes" id="UP000275385">
    <property type="component" value="Unassembled WGS sequence"/>
</dbReference>
<feature type="transmembrane region" description="Helical" evidence="9">
    <location>
        <begin position="396"/>
        <end position="414"/>
    </location>
</feature>
<comment type="caution">
    <text evidence="10">The sequence shown here is derived from an EMBL/GenBank/DDBJ whole genome shotgun (WGS) entry which is preliminary data.</text>
</comment>
<keyword evidence="5" id="KW-0571">Peptide transport</keyword>
<evidence type="ECO:0000313" key="10">
    <source>
        <dbReference type="EMBL" id="RKU40427.1"/>
    </source>
</evidence>
<keyword evidence="7 9" id="KW-1133">Transmembrane helix</keyword>
<evidence type="ECO:0000256" key="5">
    <source>
        <dbReference type="ARBA" id="ARBA00022856"/>
    </source>
</evidence>
<feature type="transmembrane region" description="Helical" evidence="9">
    <location>
        <begin position="531"/>
        <end position="551"/>
    </location>
</feature>
<keyword evidence="3" id="KW-0813">Transport</keyword>
<feature type="transmembrane region" description="Helical" evidence="9">
    <location>
        <begin position="710"/>
        <end position="733"/>
    </location>
</feature>
<feature type="transmembrane region" description="Helical" evidence="9">
    <location>
        <begin position="645"/>
        <end position="666"/>
    </location>
</feature>
<dbReference type="GO" id="GO:0016020">
    <property type="term" value="C:membrane"/>
    <property type="evidence" value="ECO:0007669"/>
    <property type="project" value="UniProtKB-SubCell"/>
</dbReference>
<sequence>MDLPDDVKVVVVDEKTEAVPDHWTPPLGWLDRFVDEYSGRHGQDTETLPAGSNPDRVAASVLTLNEEESVAILRSIIADHHQDYTFDHVQMNHLRGLVEGHEACGMERGEWAYQTCKTAGLMHNWSPYAEVRAVTLPYDDPEEPCESLRAYVLGFFWVCVCTAVNTFFNPRQPGISIPNQVVQLLLVPMGRALAYVLPDWGLRIRGRRYTLNPGPWSSKEQLFATIIFSGASTIGNFTGLLVIRLPIFFDQRWAGFGFAICLALANQIFGLGMAGILRRLTVYPIEAVWPSTLPVLALNRTLVNSDNKHETINGWRMSRYTCFLIFSGVFLVYYWIPNQFFAALRLFNWMTWISPSNINLAVVTGSYGGMGFNPVSSWDPNVSGSAAMNSPFFAQLQQYVMRVLAGVLILIMYYKNAFWSAFMPINSNGAFDNHRKAYNVTAVLTPDYQVDLDAYKTYGPPYYAVANLFVTGANFVYYTFSIVYVFVKYWGALKKAFVGMVVNTIKRRSIYTGFADGHSRMMRRYKEVPEWWYGIVFTFGFVISIVAVTAWPTQTPWYSILLVTAIGGLLTIPWVIIESIAATGISVNVIWSVLPGLLWPGRPLPQLIILMLGGAFEQMAGGFTADLKYAHYAKLPPRAVFRGHIASCIVNCFIYCAMLEVMMAYFNDDNTLCQWDNKEHMVCNYANSVFSSVIFFGAFGTNNMFKLYPGLPWCFLIGAVLGAIWVLGERLAPGLRRYSQFKMHEKQFASFDRYLWRPSAAALNCLNPAIALSGALQWAGNTNLTYATLGIYIAWYFQFYLKRNYTAWWGKYAYLVFAGLSVGVAISGLIVTLVFSFGAGRNVSFSWWGNDVSQQGLDYQLYNNNASLKALPASGYFGLGPDEYPLSW</sequence>
<evidence type="ECO:0000256" key="7">
    <source>
        <dbReference type="ARBA" id="ARBA00022989"/>
    </source>
</evidence>
<feature type="transmembrane region" description="Helical" evidence="9">
    <location>
        <begin position="253"/>
        <end position="277"/>
    </location>
</feature>
<name>A0A420XXQ2_9PEZI</name>
<feature type="transmembrane region" description="Helical" evidence="9">
    <location>
        <begin position="813"/>
        <end position="838"/>
    </location>
</feature>
<feature type="transmembrane region" description="Helical" evidence="9">
    <location>
        <begin position="784"/>
        <end position="801"/>
    </location>
</feature>
<accession>A0A420XXQ2</accession>
<evidence type="ECO:0000256" key="6">
    <source>
        <dbReference type="ARBA" id="ARBA00022927"/>
    </source>
</evidence>
<feature type="transmembrane region" description="Helical" evidence="9">
    <location>
        <begin position="462"/>
        <end position="487"/>
    </location>
</feature>
<organism evidence="10 11">
    <name type="scientific">Coniochaeta pulveracea</name>
    <dbReference type="NCBI Taxonomy" id="177199"/>
    <lineage>
        <taxon>Eukaryota</taxon>
        <taxon>Fungi</taxon>
        <taxon>Dikarya</taxon>
        <taxon>Ascomycota</taxon>
        <taxon>Pezizomycotina</taxon>
        <taxon>Sordariomycetes</taxon>
        <taxon>Sordariomycetidae</taxon>
        <taxon>Coniochaetales</taxon>
        <taxon>Coniochaetaceae</taxon>
        <taxon>Coniochaeta</taxon>
    </lineage>
</organism>
<dbReference type="NCBIfam" id="TIGR00728">
    <property type="entry name" value="OPT_sfam"/>
    <property type="match status" value="1"/>
</dbReference>
<dbReference type="OrthoDB" id="9986677at2759"/>
<evidence type="ECO:0000256" key="8">
    <source>
        <dbReference type="ARBA" id="ARBA00023136"/>
    </source>
</evidence>
<feature type="transmembrane region" description="Helical" evidence="9">
    <location>
        <begin position="317"/>
        <end position="336"/>
    </location>
</feature>
<evidence type="ECO:0000313" key="11">
    <source>
        <dbReference type="Proteomes" id="UP000275385"/>
    </source>
</evidence>
<dbReference type="Pfam" id="PF03169">
    <property type="entry name" value="OPT"/>
    <property type="match status" value="1"/>
</dbReference>
<gene>
    <name evidence="10" type="ORF">DL546_002791</name>
</gene>
<evidence type="ECO:0000256" key="3">
    <source>
        <dbReference type="ARBA" id="ARBA00022448"/>
    </source>
</evidence>
<evidence type="ECO:0000256" key="9">
    <source>
        <dbReference type="SAM" id="Phobius"/>
    </source>
</evidence>
<evidence type="ECO:0000256" key="2">
    <source>
        <dbReference type="ARBA" id="ARBA00008807"/>
    </source>
</evidence>
<evidence type="ECO:0000256" key="4">
    <source>
        <dbReference type="ARBA" id="ARBA00022692"/>
    </source>
</evidence>